<dbReference type="EnsemblPlants" id="OMERI09G12050.2">
    <property type="protein sequence ID" value="OMERI09G12050.2"/>
    <property type="gene ID" value="OMERI09G12050"/>
</dbReference>
<protein>
    <recommendedName>
        <fullName evidence="2">FAD-dependent oxidoreductase domain-containing protein 1</fullName>
    </recommendedName>
</protein>
<dbReference type="Gene3D" id="3.50.50.60">
    <property type="entry name" value="FAD/NAD(P)-binding domain"/>
    <property type="match status" value="1"/>
</dbReference>
<comment type="function">
    <text evidence="3">Required for the assembly of the mitochondrial membrane respiratory chain NADH dehydrogenase (Complex I). Involved in mid-late stages of complex I assembly.</text>
</comment>
<reference evidence="6" key="2">
    <citation type="submission" date="2018-05" db="EMBL/GenBank/DDBJ databases">
        <title>OmerRS3 (Oryza meridionalis Reference Sequence Version 3).</title>
        <authorList>
            <person name="Zhang J."/>
            <person name="Kudrna D."/>
            <person name="Lee S."/>
            <person name="Talag J."/>
            <person name="Welchert J."/>
            <person name="Wing R.A."/>
        </authorList>
    </citation>
    <scope>NUCLEOTIDE SEQUENCE [LARGE SCALE GENOMIC DNA]</scope>
    <source>
        <strain evidence="6">cv. OR44</strain>
    </source>
</reference>
<feature type="region of interest" description="Disordered" evidence="4">
    <location>
        <begin position="44"/>
        <end position="63"/>
    </location>
</feature>
<evidence type="ECO:0000256" key="2">
    <source>
        <dbReference type="ARBA" id="ARBA00039785"/>
    </source>
</evidence>
<dbReference type="Gramene" id="OMERI09G12050.2">
    <property type="protein sequence ID" value="OMERI09G12050.2"/>
    <property type="gene ID" value="OMERI09G12050"/>
</dbReference>
<dbReference type="InterPro" id="IPR006076">
    <property type="entry name" value="FAD-dep_OxRdtase"/>
</dbReference>
<dbReference type="Proteomes" id="UP000008021">
    <property type="component" value="Chromosome 9"/>
</dbReference>
<dbReference type="AlphaFoldDB" id="A0A0E0ETS9"/>
<dbReference type="HOGENOM" id="CLU_313849_0_0_1"/>
<dbReference type="Gene3D" id="3.40.50.150">
    <property type="entry name" value="Vaccinia Virus protein VP39"/>
    <property type="match status" value="1"/>
</dbReference>
<dbReference type="InterPro" id="IPR029063">
    <property type="entry name" value="SAM-dependent_MTases_sf"/>
</dbReference>
<dbReference type="GO" id="GO:0016491">
    <property type="term" value="F:oxidoreductase activity"/>
    <property type="evidence" value="ECO:0007669"/>
    <property type="project" value="UniProtKB-KW"/>
</dbReference>
<dbReference type="SUPFAM" id="SSF51905">
    <property type="entry name" value="FAD/NAD(P)-binding domain"/>
    <property type="match status" value="1"/>
</dbReference>
<dbReference type="SUPFAM" id="SSF54373">
    <property type="entry name" value="FAD-linked reductases, C-terminal domain"/>
    <property type="match status" value="1"/>
</dbReference>
<evidence type="ECO:0000256" key="4">
    <source>
        <dbReference type="SAM" id="MobiDB-lite"/>
    </source>
</evidence>
<dbReference type="InterPro" id="IPR036188">
    <property type="entry name" value="FAD/NAD-bd_sf"/>
</dbReference>
<dbReference type="PANTHER" id="PTHR13847:SF287">
    <property type="entry name" value="FAD-DEPENDENT OXIDOREDUCTASE DOMAIN-CONTAINING PROTEIN 1"/>
    <property type="match status" value="1"/>
</dbReference>
<organism evidence="6">
    <name type="scientific">Oryza meridionalis</name>
    <dbReference type="NCBI Taxonomy" id="40149"/>
    <lineage>
        <taxon>Eukaryota</taxon>
        <taxon>Viridiplantae</taxon>
        <taxon>Streptophyta</taxon>
        <taxon>Embryophyta</taxon>
        <taxon>Tracheophyta</taxon>
        <taxon>Spermatophyta</taxon>
        <taxon>Magnoliopsida</taxon>
        <taxon>Liliopsida</taxon>
        <taxon>Poales</taxon>
        <taxon>Poaceae</taxon>
        <taxon>BOP clade</taxon>
        <taxon>Oryzoideae</taxon>
        <taxon>Oryzeae</taxon>
        <taxon>Oryzinae</taxon>
        <taxon>Oryza</taxon>
    </lineage>
</organism>
<evidence type="ECO:0000259" key="5">
    <source>
        <dbReference type="Pfam" id="PF01266"/>
    </source>
</evidence>
<dbReference type="Pfam" id="PF01266">
    <property type="entry name" value="DAO"/>
    <property type="match status" value="1"/>
</dbReference>
<dbReference type="GO" id="GO:0005737">
    <property type="term" value="C:cytoplasm"/>
    <property type="evidence" value="ECO:0007669"/>
    <property type="project" value="TreeGrafter"/>
</dbReference>
<dbReference type="eggNOG" id="ENOG502QQ49">
    <property type="taxonomic scope" value="Eukaryota"/>
</dbReference>
<proteinExistence type="predicted"/>
<evidence type="ECO:0000256" key="3">
    <source>
        <dbReference type="ARBA" id="ARBA00046185"/>
    </source>
</evidence>
<evidence type="ECO:0000313" key="6">
    <source>
        <dbReference type="EnsemblPlants" id="OMERI09G12050.2"/>
    </source>
</evidence>
<dbReference type="STRING" id="40149.A0A0E0ETS9"/>
<keyword evidence="1" id="KW-0560">Oxidoreductase</keyword>
<name>A0A0E0ETS9_9ORYZ</name>
<dbReference type="PANTHER" id="PTHR13847">
    <property type="entry name" value="SARCOSINE DEHYDROGENASE-RELATED"/>
    <property type="match status" value="1"/>
</dbReference>
<sequence length="933" mass="101711">MGAIAFASAPNPSHAPFSSSSSSSYSRVLRFSVRDPWRRRRGQRLPLHALRSQPPEPASASASHHDVVVVGAGIIGLSIARHLLLHTPLSVAVADAAVPCTGATGAGQGYLWMSHRTPGSDTWELAVRSKQLWEELAAEVDGLGGGGARERLGWMRTGSLLVGRTSEEMATLEERTKALSQAGIRAECLSAASLHALEPELFVGHDGGAMFLPEDCQIDAFQAVSLIEKTNGSYSSEGRYMEIYNDPAMSLIRSETTGTVQGVQTSKHILYGRKAIVIASGAWTRTLLRSFLEPNPILDIPVMPRKGHLLVLDKFDKLKLNHGLMELGYVGHQVAKSSGTPLSSESSEDEHGALSISMTATMNTKGNLILGSSREFKGFSREVDKSILKCIWDRAAEFFPTLKNVHLDINENTEIRIGHRPFMPDGKPVIGSVPDLPNVLIATGHEGSGLALALGTAEMVTDMILGNPGKVDFLPFSIKDRFTEQAEKAWMVRFTSPERRNSAEQDVEDDASAPDICFWAIASVENLWCHVVCAPNHLGESFSCSQSQAMRSPSILSQCLAGFLSHEKAAAHCVNVVPERESHPPSPAVEIVPSKNVHPYKYAGENIEMHGMNIFKGKVSAVDIVGLSGSEVITPKGEGPLKCCESSIDLVNVLKNEIRDGLLTFRSKQVLELGCGYGLPGIFACLKGASTVHFQDPSAEIVRCKTIPNVLANLEHAQDKHGHQEGSPLTPSRQQLPQDIHFYAGEWEELPTVLSVIQEDEVDASSGVGLEFCEDDFLDGCSSQDANNICHETSSRRSRKLSGSRAWERGNETTTGDGGYDIVLVNEIPYSASSLQSLYLLIKKCLRPPYGVMYLAARKNYIGSNSAVRQLRSLVDEEGAFGAHLVSEPPEREIWKFFFKLLISGLSNRDLIPSTAYVEFLHYPRPAWSDTRI</sequence>
<reference evidence="6" key="1">
    <citation type="submission" date="2015-04" db="UniProtKB">
        <authorList>
            <consortium name="EnsemblPlants"/>
        </authorList>
    </citation>
    <scope>IDENTIFICATION</scope>
</reference>
<accession>A0A0E0ETS9</accession>
<evidence type="ECO:0000313" key="7">
    <source>
        <dbReference type="Proteomes" id="UP000008021"/>
    </source>
</evidence>
<dbReference type="Gene3D" id="3.30.9.10">
    <property type="entry name" value="D-Amino Acid Oxidase, subunit A, domain 2"/>
    <property type="match status" value="1"/>
</dbReference>
<dbReference type="SUPFAM" id="SSF53335">
    <property type="entry name" value="S-adenosyl-L-methionine-dependent methyltransferases"/>
    <property type="match status" value="1"/>
</dbReference>
<feature type="domain" description="FAD dependent oxidoreductase" evidence="5">
    <location>
        <begin position="66"/>
        <end position="463"/>
    </location>
</feature>
<keyword evidence="7" id="KW-1185">Reference proteome</keyword>
<evidence type="ECO:0000256" key="1">
    <source>
        <dbReference type="ARBA" id="ARBA00023002"/>
    </source>
</evidence>